<feature type="domain" description="CARDB" evidence="2">
    <location>
        <begin position="297"/>
        <end position="397"/>
    </location>
</feature>
<protein>
    <submittedName>
        <fullName evidence="3">CARDB domain-containing protein</fullName>
    </submittedName>
</protein>
<dbReference type="Pfam" id="PF13585">
    <property type="entry name" value="CHU_C"/>
    <property type="match status" value="1"/>
</dbReference>
<dbReference type="InterPro" id="IPR011635">
    <property type="entry name" value="CARDB"/>
</dbReference>
<comment type="caution">
    <text evidence="3">The sequence shown here is derived from an EMBL/GenBank/DDBJ whole genome shotgun (WGS) entry which is preliminary data.</text>
</comment>
<organism evidence="3 4">
    <name type="scientific">Flavobacterium arundinis</name>
    <dbReference type="NCBI Taxonomy" id="3139143"/>
    <lineage>
        <taxon>Bacteria</taxon>
        <taxon>Pseudomonadati</taxon>
        <taxon>Bacteroidota</taxon>
        <taxon>Flavobacteriia</taxon>
        <taxon>Flavobacteriales</taxon>
        <taxon>Flavobacteriaceae</taxon>
        <taxon>Flavobacterium</taxon>
    </lineage>
</organism>
<evidence type="ECO:0000313" key="4">
    <source>
        <dbReference type="Proteomes" id="UP001464555"/>
    </source>
</evidence>
<feature type="signal peptide" evidence="1">
    <location>
        <begin position="1"/>
        <end position="19"/>
    </location>
</feature>
<gene>
    <name evidence="3" type="ORF">AAEO56_07615</name>
</gene>
<dbReference type="Pfam" id="PF07705">
    <property type="entry name" value="CARDB"/>
    <property type="match status" value="2"/>
</dbReference>
<dbReference type="InterPro" id="IPR026341">
    <property type="entry name" value="T9SS_type_B"/>
</dbReference>
<name>A0ABU9HVW5_9FLAO</name>
<dbReference type="EMBL" id="JBBYHR010000003">
    <property type="protein sequence ID" value="MEL1244121.1"/>
    <property type="molecule type" value="Genomic_DNA"/>
</dbReference>
<accession>A0ABU9HVW5</accession>
<keyword evidence="1" id="KW-0732">Signal</keyword>
<feature type="domain" description="CARDB" evidence="2">
    <location>
        <begin position="923"/>
        <end position="1026"/>
    </location>
</feature>
<sequence>MKQKLLTLLLALVTYSSYCQNISLYEQFNGRYDFTFVGNTLNPSANNLTATCTINTSSSENLNLNAGDNIIAAYLYWAGSGAGDFDIKLNGQPIAAERNFPLQAFTSNDWRTYFSAFADVTAQVQATGNGVYTVSDLDLTAVVGEDMFCEVKTNFGGWAIVIIYENPALPLNQLNLYDGLQYVPSAIDITLPSLNVIDNIGAKIGFVAWEGDADLNDGESLFINGNLLSNALNPSDNAFNGTNSITGSTTMYNMDLDIYDIQDNINIGDETAEIILESNRDFVMINAIITKLNSQLPDATVTIDDVAAACYSRVVNVDYTVYNVNSTDVLPAGTTVGIYVNGDLVATTATTTELPIGGSESGTINITIPAGAPNDFELMFVVDHNGAVTETDETNNSTIVNGSLLIMPTPNPADITICEDPSAPGTGVVDFSEYTESLKNEPSDTVSFFPTLLAAQNNTGAITNTTNYPITTSPTTIYVRVESAAGCVAIGSFLVIVDDCQFPDARVFINTIAQSCDSRTITVQFTVTNTNSVDVLPAGTTVAAYANTTLLGITTTTADIPVGGTQPGTITVTIPAGIPLNFNLILRVDHNNQVEEISENNNTALLAVTLWVSPVLLQPSNVTACETFNGSGIGSFNFSGYLQSLKNNPTDVVTFHPTQIDAINNTAGISNPEAYSAANNTEIFVRLTDAHGCFDTASFRLIIIDCFFPDGVVAVTNVAQTCDSRTITVNYTVSNPASGDVLPAGTQVAIYADTTLLTVTTTAAAIPIDGSLSATITLTIPGSIPLGFNLRFVVDDNGTGVSSVVETIETNNAFTQPVTLWVSPILQEPADITDCETSNNSGVGEFDFSAYLQTLKNNPTDVVTFHTSQQDANTGDNDIPDPSAHISNGLVQEIYVRLEDVNGCFDTASFTITAVDCYFPDATVTIDDVYKQCNSRIIHVHYTVYNTGSADILPAGTPVSIYVNGEFLEYTETLEDIAIGESESNFILLTIPVGVPLGFDLTFVADDSGDGTGIIVEADETNNSSTLPVNLVLSPVLQQPADIVACDKGFGLATFDFSAYEQSLKNYPDETVTFYLTQQNADQDLDRIYNTSQFVSTENPQRIFVRLFNGTCHTTASFLLSTKKCAPITFNYVTPNNDGYNDGFFVEGLRNIFLNFKMSIYNRWGNLIWTGDHSKADWDGVADVEKVGPEGTTVPVGTYYFVLELNEPGYPEPIVGWVYVSK</sequence>
<dbReference type="InterPro" id="IPR013783">
    <property type="entry name" value="Ig-like_fold"/>
</dbReference>
<evidence type="ECO:0000256" key="1">
    <source>
        <dbReference type="SAM" id="SignalP"/>
    </source>
</evidence>
<reference evidence="3 4" key="1">
    <citation type="submission" date="2024-04" db="EMBL/GenBank/DDBJ databases">
        <title>Flavobacterium sp. DGU11 16S ribosomal RNA gene Genome sequencing and assembly.</title>
        <authorList>
            <person name="Park S."/>
        </authorList>
    </citation>
    <scope>NUCLEOTIDE SEQUENCE [LARGE SCALE GENOMIC DNA]</scope>
    <source>
        <strain evidence="3 4">DGU11</strain>
    </source>
</reference>
<evidence type="ECO:0000313" key="3">
    <source>
        <dbReference type="EMBL" id="MEL1244121.1"/>
    </source>
</evidence>
<keyword evidence="4" id="KW-1185">Reference proteome</keyword>
<dbReference type="NCBIfam" id="TIGR04131">
    <property type="entry name" value="Bac_Flav_CTERM"/>
    <property type="match status" value="1"/>
</dbReference>
<feature type="chain" id="PRO_5047299960" evidence="1">
    <location>
        <begin position="20"/>
        <end position="1222"/>
    </location>
</feature>
<dbReference type="Proteomes" id="UP001464555">
    <property type="component" value="Unassembled WGS sequence"/>
</dbReference>
<evidence type="ECO:0000259" key="2">
    <source>
        <dbReference type="Pfam" id="PF07705"/>
    </source>
</evidence>
<proteinExistence type="predicted"/>
<dbReference type="Gene3D" id="2.60.40.10">
    <property type="entry name" value="Immunoglobulins"/>
    <property type="match status" value="4"/>
</dbReference>
<dbReference type="RefSeq" id="WP_341696432.1">
    <property type="nucleotide sequence ID" value="NZ_JBBYHR010000003.1"/>
</dbReference>